<proteinExistence type="predicted"/>
<evidence type="ECO:0000256" key="1">
    <source>
        <dbReference type="SAM" id="MobiDB-lite"/>
    </source>
</evidence>
<name>A0A8S3YPS8_9EUPU</name>
<dbReference type="PANTHER" id="PTHR14112:SF1">
    <property type="entry name" value="KRAB-RELATED DOMAIN-CONTAINING PROTEIN"/>
    <property type="match status" value="1"/>
</dbReference>
<organism evidence="3 4">
    <name type="scientific">Candidula unifasciata</name>
    <dbReference type="NCBI Taxonomy" id="100452"/>
    <lineage>
        <taxon>Eukaryota</taxon>
        <taxon>Metazoa</taxon>
        <taxon>Spiralia</taxon>
        <taxon>Lophotrochozoa</taxon>
        <taxon>Mollusca</taxon>
        <taxon>Gastropoda</taxon>
        <taxon>Heterobranchia</taxon>
        <taxon>Euthyneura</taxon>
        <taxon>Panpulmonata</taxon>
        <taxon>Eupulmonata</taxon>
        <taxon>Stylommatophora</taxon>
        <taxon>Helicina</taxon>
        <taxon>Helicoidea</taxon>
        <taxon>Geomitridae</taxon>
        <taxon>Candidula</taxon>
    </lineage>
</organism>
<sequence>MPSSDINFDSLPSSISEFFKPEEFAKISEYEKQRFSNLRKNFEALRRAGFPATPPEFMLRNKSQKKRQKLVTPAVLESSEGSDSEWTPAHEKPKISQVNQRKRLFQPPKKASFKDSTKEKVPGPTKQKKRRKKQADSDNEEVEVHVYPFRKKRMSNFMSLATPEDDDFL</sequence>
<dbReference type="InterPro" id="IPR003655">
    <property type="entry name" value="aKRAB"/>
</dbReference>
<dbReference type="EMBL" id="CAJHNH020000668">
    <property type="protein sequence ID" value="CAG5119197.1"/>
    <property type="molecule type" value="Genomic_DNA"/>
</dbReference>
<dbReference type="AlphaFoldDB" id="A0A8S3YPS8"/>
<reference evidence="3" key="1">
    <citation type="submission" date="2021-04" db="EMBL/GenBank/DDBJ databases">
        <authorList>
            <consortium name="Molecular Ecology Group"/>
        </authorList>
    </citation>
    <scope>NUCLEOTIDE SEQUENCE</scope>
</reference>
<dbReference type="OrthoDB" id="6433683at2759"/>
<feature type="domain" description="KRAB-related" evidence="2">
    <location>
        <begin position="7"/>
        <end position="70"/>
    </location>
</feature>
<feature type="compositionally biased region" description="Basic and acidic residues" evidence="1">
    <location>
        <begin position="112"/>
        <end position="121"/>
    </location>
</feature>
<gene>
    <name evidence="3" type="ORF">CUNI_LOCUS4755</name>
</gene>
<accession>A0A8S3YPS8</accession>
<keyword evidence="4" id="KW-1185">Reference proteome</keyword>
<dbReference type="Proteomes" id="UP000678393">
    <property type="component" value="Unassembled WGS sequence"/>
</dbReference>
<dbReference type="PROSITE" id="PS50806">
    <property type="entry name" value="KRAB_RELATED"/>
    <property type="match status" value="1"/>
</dbReference>
<comment type="caution">
    <text evidence="3">The sequence shown here is derived from an EMBL/GenBank/DDBJ whole genome shotgun (WGS) entry which is preliminary data.</text>
</comment>
<evidence type="ECO:0000259" key="2">
    <source>
        <dbReference type="PROSITE" id="PS50806"/>
    </source>
</evidence>
<feature type="region of interest" description="Disordered" evidence="1">
    <location>
        <begin position="50"/>
        <end position="144"/>
    </location>
</feature>
<evidence type="ECO:0000313" key="3">
    <source>
        <dbReference type="EMBL" id="CAG5119197.1"/>
    </source>
</evidence>
<dbReference type="GO" id="GO:0006355">
    <property type="term" value="P:regulation of DNA-templated transcription"/>
    <property type="evidence" value="ECO:0007669"/>
    <property type="project" value="InterPro"/>
</dbReference>
<dbReference type="PANTHER" id="PTHR14112">
    <property type="entry name" value="SYNOVIAL SARCOMA, X MEMBER"/>
    <property type="match status" value="1"/>
</dbReference>
<feature type="non-terminal residue" evidence="3">
    <location>
        <position position="1"/>
    </location>
</feature>
<protein>
    <recommendedName>
        <fullName evidence="2">KRAB-related domain-containing protein</fullName>
    </recommendedName>
</protein>
<evidence type="ECO:0000313" key="4">
    <source>
        <dbReference type="Proteomes" id="UP000678393"/>
    </source>
</evidence>